<feature type="binding site" evidence="17">
    <location>
        <position position="1106"/>
    </location>
    <ligand>
        <name>Mg(2+)</name>
        <dbReference type="ChEBI" id="CHEBI:18420"/>
    </ligand>
</feature>
<evidence type="ECO:0000256" key="15">
    <source>
        <dbReference type="PIRSR" id="PIRSR606539-1"/>
    </source>
</evidence>
<feature type="domain" description="P-type ATPase N-terminal" evidence="20">
    <location>
        <begin position="117"/>
        <end position="169"/>
    </location>
</feature>
<feature type="compositionally biased region" description="Low complexity" evidence="19">
    <location>
        <begin position="1743"/>
        <end position="1773"/>
    </location>
</feature>
<dbReference type="GO" id="GO:0016887">
    <property type="term" value="F:ATP hydrolysis activity"/>
    <property type="evidence" value="ECO:0007669"/>
    <property type="project" value="InterPro"/>
</dbReference>
<feature type="region of interest" description="Disordered" evidence="19">
    <location>
        <begin position="687"/>
        <end position="709"/>
    </location>
</feature>
<dbReference type="GO" id="GO:0000287">
    <property type="term" value="F:magnesium ion binding"/>
    <property type="evidence" value="ECO:0007669"/>
    <property type="project" value="UniProtKB-UniRule"/>
</dbReference>
<dbReference type="Pfam" id="PF13246">
    <property type="entry name" value="Cation_ATPase"/>
    <property type="match status" value="1"/>
</dbReference>
<name>A0A409W7V0_9AGAR</name>
<evidence type="ECO:0000313" key="22">
    <source>
        <dbReference type="EMBL" id="PPQ74619.1"/>
    </source>
</evidence>
<keyword evidence="12 18" id="KW-0472">Membrane</keyword>
<dbReference type="InterPro" id="IPR018303">
    <property type="entry name" value="ATPase_P-typ_P_site"/>
</dbReference>
<evidence type="ECO:0000256" key="16">
    <source>
        <dbReference type="PIRSR" id="PIRSR606539-2"/>
    </source>
</evidence>
<dbReference type="InterPro" id="IPR036412">
    <property type="entry name" value="HAD-like_sf"/>
</dbReference>
<feature type="compositionally biased region" description="Low complexity" evidence="19">
    <location>
        <begin position="1504"/>
        <end position="1518"/>
    </location>
</feature>
<feature type="transmembrane region" description="Helical" evidence="18">
    <location>
        <begin position="1287"/>
        <end position="1305"/>
    </location>
</feature>
<feature type="transmembrane region" description="Helical" evidence="18">
    <location>
        <begin position="539"/>
        <end position="561"/>
    </location>
</feature>
<dbReference type="InterPro" id="IPR044492">
    <property type="entry name" value="P_typ_ATPase_HD_dom"/>
</dbReference>
<dbReference type="Pfam" id="PF16209">
    <property type="entry name" value="PhoLip_ATPase_N"/>
    <property type="match status" value="1"/>
</dbReference>
<evidence type="ECO:0000259" key="21">
    <source>
        <dbReference type="Pfam" id="PF16212"/>
    </source>
</evidence>
<feature type="binding site" evidence="17">
    <location>
        <position position="656"/>
    </location>
    <ligand>
        <name>Mg(2+)</name>
        <dbReference type="ChEBI" id="CHEBI:18420"/>
    </ligand>
</feature>
<feature type="active site" description="4-aspartylphosphate intermediate" evidence="15">
    <location>
        <position position="656"/>
    </location>
</feature>
<feature type="compositionally biased region" description="Polar residues" evidence="19">
    <location>
        <begin position="1444"/>
        <end position="1459"/>
    </location>
</feature>
<sequence length="1773" mass="197028">MSSFFKRHRTDEPDTDEENDDSIDPELRLRTVRTAASAIAESIKTEQKAERRRSRARFFQRRHHSSQEKKAQQQQQQQQGGEVGASVSASASTLKVPGARRNVYVNHPLSAMEVDHDGEPKARYVRNKVRTTKYTIITFIPKNLYEQFRRVANLFFLSLVILQLFPIFGAAAGSVSVLPLAFILMVTAIKDGIEDYRRGVLDEQVNTAAATKLGGGWKNVNQPTDPRSWFEKLLGLNPPGKVTKGVRRLRDREAGEAGKSVRIVLSKDGEGRGDDATSVLTHDVSQSSLDLRPGAGGRRLEDIQSVDSHSYPPTTLADLSSSSLTESPSSGSQSTMVKGGNNAHTEWSQFGSLSQYQQSLHSHSTLGVVDWKKRTAGSARWERTLWKKLEVGDVVLLRDNDQVPADIVVLSTSDPEGMCYLETKNLDGETNLKPRKSVRATSSIASEEDVERSSFYLDSEPPHQNLYAYHGVLRFRDPASGEEKQEAVGINELLLRGCSIRNTAWVIGLVVFTGADTKIMLNGGDTPSKRSKIEKETNFNVIVNFGVLSLMCLVAAIFSGLEDAKSGTSASLFEVGTDPTGSDIVNAVITFVSCLIAFQNIVPISLYISIEIVKTIQAYFISQDIEMYYAPYDTACVPKTWNISDDLGQIEYVFSDKTGTLTQNVMEFQKCSVRGVAYGEGITEAQKGAAKREGNSSSSGKGEVEDEKEVEGRLAMLKQQMITTLERAFKNRYMQPDKLTLVSPKFADDLTSPTSPQRPHLIAFFRALALCHSVLADRPEPEARPYVINYKAESPDEAALVGAARDAGFPFLGKTKDTLEIEVMGQVERWTLLKVLEFNSTRKRMSVVVRAPDGRLVLYCKGADSVIYERLRKDHDPVLKEQTSKDMEMFANNGLRTLCISYRYLEEEEYLNWSRVYDQATSAVENREEEVDKANAMIEHSLEILGATALEDKLQEGVPEAIEMLHRAGIKLWILTGDKLQTAIEIGYSCNLLKPSMDLMILSASSPEQTRAQLEAGLNKIASVLGPPSFDLRKRGFVPGAQASFAVVIDGETLRHALTPELKPLFLNLGTQCETVVCCRVSPAQKALTVNLVKEGRNAMTLSIGDGANDVAMIQEANIGCGLFGLEGSQAAMSADYAFGQFRFLTKLLLVHGRWSYQRIADMHSNFFYKNVIWTFAMFWYLPFNSFNATYLYHYTFILLCNLVFTSLPVIVLGAFDQDINAKAALAFPQLYVRGIRGLEYTRTKFWMYMTDGLYQSAVVYFFPYLVWTLGLPISWNGMSIESLSDFGTTVAVAAIISANTYVGLNTHYWTFVTWIVVVGSTLVMLLWIVIYSFFPSSDFVNEVSVLFSNILFWATVVLTAFICLAPRFIVKYISSVYYPLDKDIVREMWVKGDLKDQLGISHRKSKKNRQMASAMEAAPMFHEQHNRSFSEMSNIHNSYEPAMTNSPIPNLTPRQTYLDTPPLPETIELPPREPGVQYAQVRETVPQPTLLSPPNADQRHLMSVSPQPSYYSVSDLPPASPLPSPKYRYPNGEVTSTPPSRRTSVAASRAGSMRSTAAPPPPPAGPMPTSPLPPQPLSPPQSPNSSLFVPPPSPYGGSGSGGSQMAEAAAYEMQVRSPQQQQYPPQHQQQQHYADTLSPPTSPPAHHQPPPSAFYNRAPSVSSHTQRSPSQASHSQRAPTSHSMYSRAPSQASHATFATAHDDFWESEDERGGESDMERYATPLPGRTSEDTILAYDGLERPQPQTQSQLQTYHQQPQVYPHQQHPQQYPQH</sequence>
<dbReference type="SUPFAM" id="SSF81665">
    <property type="entry name" value="Calcium ATPase, transmembrane domain M"/>
    <property type="match status" value="1"/>
</dbReference>
<evidence type="ECO:0000256" key="1">
    <source>
        <dbReference type="ARBA" id="ARBA00004127"/>
    </source>
</evidence>
<feature type="compositionally biased region" description="Polar residues" evidence="19">
    <location>
        <begin position="1534"/>
        <end position="1547"/>
    </location>
</feature>
<dbReference type="InterPro" id="IPR023298">
    <property type="entry name" value="ATPase_P-typ_TM_dom_sf"/>
</dbReference>
<feature type="binding site" evidence="16">
    <location>
        <position position="658"/>
    </location>
    <ligand>
        <name>ATP</name>
        <dbReference type="ChEBI" id="CHEBI:30616"/>
    </ligand>
</feature>
<feature type="binding site" evidence="16">
    <location>
        <position position="977"/>
    </location>
    <ligand>
        <name>ATP</name>
        <dbReference type="ChEBI" id="CHEBI:30616"/>
    </ligand>
</feature>
<keyword evidence="8 16" id="KW-0067">ATP-binding</keyword>
<feature type="region of interest" description="Disordered" evidence="19">
    <location>
        <begin position="1444"/>
        <end position="1472"/>
    </location>
</feature>
<feature type="compositionally biased region" description="Basic and acidic residues" evidence="19">
    <location>
        <begin position="1701"/>
        <end position="1720"/>
    </location>
</feature>
<dbReference type="InterPro" id="IPR032630">
    <property type="entry name" value="P_typ_ATPase_c"/>
</dbReference>
<dbReference type="SFLD" id="SFLDS00003">
    <property type="entry name" value="Haloacid_Dehalogenase"/>
    <property type="match status" value="1"/>
</dbReference>
<keyword evidence="5 18" id="KW-0812">Transmembrane</keyword>
<evidence type="ECO:0000256" key="19">
    <source>
        <dbReference type="SAM" id="MobiDB-lite"/>
    </source>
</evidence>
<dbReference type="STRING" id="231916.A0A409W7V0"/>
<dbReference type="EMBL" id="NHYE01005327">
    <property type="protein sequence ID" value="PPQ74619.1"/>
    <property type="molecule type" value="Genomic_DNA"/>
</dbReference>
<keyword evidence="4" id="KW-0597">Phosphoprotein</keyword>
<dbReference type="Gene3D" id="3.40.50.1000">
    <property type="entry name" value="HAD superfamily/HAD-like"/>
    <property type="match status" value="1"/>
</dbReference>
<dbReference type="SUPFAM" id="SSF81653">
    <property type="entry name" value="Calcium ATPase, transduction domain A"/>
    <property type="match status" value="1"/>
</dbReference>
<feature type="region of interest" description="Disordered" evidence="19">
    <location>
        <begin position="265"/>
        <end position="340"/>
    </location>
</feature>
<dbReference type="InterPro" id="IPR032631">
    <property type="entry name" value="P-type_ATPase_N"/>
</dbReference>
<evidence type="ECO:0000256" key="5">
    <source>
        <dbReference type="ARBA" id="ARBA00022692"/>
    </source>
</evidence>
<feature type="binding site" evidence="16">
    <location>
        <position position="896"/>
    </location>
    <ligand>
        <name>ATP</name>
        <dbReference type="ChEBI" id="CHEBI:30616"/>
    </ligand>
</feature>
<dbReference type="SFLD" id="SFLDG00002">
    <property type="entry name" value="C1.7:_P-type_atpase_like"/>
    <property type="match status" value="1"/>
</dbReference>
<feature type="non-terminal residue" evidence="22">
    <location>
        <position position="1773"/>
    </location>
</feature>
<dbReference type="InterPro" id="IPR001757">
    <property type="entry name" value="P_typ_ATPase"/>
</dbReference>
<dbReference type="PRINTS" id="PR00119">
    <property type="entry name" value="CATATPASE"/>
</dbReference>
<accession>A0A409W7V0</accession>
<dbReference type="PANTHER" id="PTHR24092">
    <property type="entry name" value="PROBABLE PHOSPHOLIPID-TRANSPORTING ATPASE"/>
    <property type="match status" value="1"/>
</dbReference>
<dbReference type="Gene3D" id="3.40.1110.10">
    <property type="entry name" value="Calcium-transporting ATPase, cytoplasmic domain N"/>
    <property type="match status" value="1"/>
</dbReference>
<gene>
    <name evidence="22" type="ORF">CVT26_007463</name>
</gene>
<dbReference type="InterPro" id="IPR008250">
    <property type="entry name" value="ATPase_P-typ_transduc_dom_A_sf"/>
</dbReference>
<comment type="similarity">
    <text evidence="2 18">Belongs to the cation transport ATPase (P-type) (TC 3.A.3) family. Type IV subfamily.</text>
</comment>
<keyword evidence="6 17" id="KW-0479">Metal-binding</keyword>
<keyword evidence="7 16" id="KW-0547">Nucleotide-binding</keyword>
<dbReference type="SFLD" id="SFLDF00027">
    <property type="entry name" value="p-type_atpase"/>
    <property type="match status" value="1"/>
</dbReference>
<feature type="binding site" evidence="16">
    <location>
        <position position="1080"/>
    </location>
    <ligand>
        <name>ATP</name>
        <dbReference type="ChEBI" id="CHEBI:30616"/>
    </ligand>
</feature>
<feature type="binding site" evidence="16">
    <location>
        <position position="1109"/>
    </location>
    <ligand>
        <name>ATP</name>
        <dbReference type="ChEBI" id="CHEBI:30616"/>
    </ligand>
</feature>
<feature type="compositionally biased region" description="Pro residues" evidence="19">
    <location>
        <begin position="1641"/>
        <end position="1653"/>
    </location>
</feature>
<keyword evidence="3" id="KW-0813">Transport</keyword>
<feature type="binding site" evidence="16">
    <location>
        <position position="797"/>
    </location>
    <ligand>
        <name>ATP</name>
        <dbReference type="ChEBI" id="CHEBI:30616"/>
    </ligand>
</feature>
<dbReference type="CDD" id="cd02073">
    <property type="entry name" value="P-type_ATPase_APLT_Dnf-like"/>
    <property type="match status" value="1"/>
</dbReference>
<feature type="compositionally biased region" description="Polar residues" evidence="19">
    <location>
        <begin position="278"/>
        <end position="289"/>
    </location>
</feature>
<dbReference type="FunFam" id="3.40.1110.10:FF:000087">
    <property type="entry name" value="Phospholipid-transporting ATPase"/>
    <property type="match status" value="1"/>
</dbReference>
<feature type="transmembrane region" description="Helical" evidence="18">
    <location>
        <begin position="584"/>
        <end position="608"/>
    </location>
</feature>
<feature type="binding site" evidence="16">
    <location>
        <position position="656"/>
    </location>
    <ligand>
        <name>ATP</name>
        <dbReference type="ChEBI" id="CHEBI:30616"/>
    </ligand>
</feature>
<feature type="binding site" evidence="17">
    <location>
        <position position="1110"/>
    </location>
    <ligand>
        <name>Mg(2+)</name>
        <dbReference type="ChEBI" id="CHEBI:18420"/>
    </ligand>
</feature>
<feature type="transmembrane region" description="Helical" evidence="18">
    <location>
        <begin position="1347"/>
        <end position="1366"/>
    </location>
</feature>
<dbReference type="InterPro" id="IPR023214">
    <property type="entry name" value="HAD_sf"/>
</dbReference>
<feature type="transmembrane region" description="Helical" evidence="18">
    <location>
        <begin position="1312"/>
        <end position="1335"/>
    </location>
</feature>
<keyword evidence="10 18" id="KW-1278">Translocase</keyword>
<dbReference type="GO" id="GO:0005886">
    <property type="term" value="C:plasma membrane"/>
    <property type="evidence" value="ECO:0007669"/>
    <property type="project" value="TreeGrafter"/>
</dbReference>
<feature type="compositionally biased region" description="Acidic residues" evidence="19">
    <location>
        <begin position="13"/>
        <end position="24"/>
    </location>
</feature>
<evidence type="ECO:0000259" key="20">
    <source>
        <dbReference type="Pfam" id="PF16209"/>
    </source>
</evidence>
<feature type="compositionally biased region" description="Low complexity" evidence="19">
    <location>
        <begin position="1619"/>
        <end position="1634"/>
    </location>
</feature>
<protein>
    <recommendedName>
        <fullName evidence="18">Phospholipid-transporting ATPase</fullName>
        <ecNumber evidence="18">7.6.2.1</ecNumber>
    </recommendedName>
</protein>
<organism evidence="22 23">
    <name type="scientific">Gymnopilus dilepis</name>
    <dbReference type="NCBI Taxonomy" id="231916"/>
    <lineage>
        <taxon>Eukaryota</taxon>
        <taxon>Fungi</taxon>
        <taxon>Dikarya</taxon>
        <taxon>Basidiomycota</taxon>
        <taxon>Agaricomycotina</taxon>
        <taxon>Agaricomycetes</taxon>
        <taxon>Agaricomycetidae</taxon>
        <taxon>Agaricales</taxon>
        <taxon>Agaricineae</taxon>
        <taxon>Hymenogastraceae</taxon>
        <taxon>Gymnopilus</taxon>
    </lineage>
</organism>
<feature type="compositionally biased region" description="Low complexity" evidence="19">
    <location>
        <begin position="312"/>
        <end position="335"/>
    </location>
</feature>
<evidence type="ECO:0000313" key="23">
    <source>
        <dbReference type="Proteomes" id="UP000284706"/>
    </source>
</evidence>
<feature type="binding site" evidence="16">
    <location>
        <position position="978"/>
    </location>
    <ligand>
        <name>ATP</name>
        <dbReference type="ChEBI" id="CHEBI:30616"/>
    </ligand>
</feature>
<feature type="transmembrane region" description="Helical" evidence="18">
    <location>
        <begin position="1246"/>
        <end position="1267"/>
    </location>
</feature>
<evidence type="ECO:0000256" key="2">
    <source>
        <dbReference type="ARBA" id="ARBA00008109"/>
    </source>
</evidence>
<dbReference type="GO" id="GO:0140326">
    <property type="term" value="F:ATPase-coupled intramembrane lipid transporter activity"/>
    <property type="evidence" value="ECO:0007669"/>
    <property type="project" value="UniProtKB-EC"/>
</dbReference>
<evidence type="ECO:0000256" key="3">
    <source>
        <dbReference type="ARBA" id="ARBA00022448"/>
    </source>
</evidence>
<feature type="transmembrane region" description="Helical" evidence="18">
    <location>
        <begin position="1195"/>
        <end position="1216"/>
    </location>
</feature>
<dbReference type="InterPro" id="IPR006539">
    <property type="entry name" value="P-type_ATPase_IV"/>
</dbReference>
<feature type="binding site" evidence="16">
    <location>
        <position position="976"/>
    </location>
    <ligand>
        <name>ATP</name>
        <dbReference type="ChEBI" id="CHEBI:30616"/>
    </ligand>
</feature>
<dbReference type="FunFam" id="3.40.50.1000:FF:000014">
    <property type="entry name" value="Phospholipid-transporting ATPase"/>
    <property type="match status" value="1"/>
</dbReference>
<feature type="binding site" evidence="16">
    <location>
        <position position="861"/>
    </location>
    <ligand>
        <name>ATP</name>
        <dbReference type="ChEBI" id="CHEBI:30616"/>
    </ligand>
</feature>
<evidence type="ECO:0000256" key="4">
    <source>
        <dbReference type="ARBA" id="ARBA00022553"/>
    </source>
</evidence>
<dbReference type="Proteomes" id="UP000284706">
    <property type="component" value="Unassembled WGS sequence"/>
</dbReference>
<dbReference type="EC" id="7.6.2.1" evidence="18"/>
<feature type="compositionally biased region" description="Basic residues" evidence="19">
    <location>
        <begin position="50"/>
        <end position="64"/>
    </location>
</feature>
<dbReference type="FunCoup" id="A0A409W7V0">
    <property type="interactions" value="54"/>
</dbReference>
<dbReference type="InterPro" id="IPR023299">
    <property type="entry name" value="ATPase_P-typ_cyto_dom_N"/>
</dbReference>
<evidence type="ECO:0000256" key="6">
    <source>
        <dbReference type="ARBA" id="ARBA00022723"/>
    </source>
</evidence>
<comment type="caution">
    <text evidence="22">The sequence shown here is derived from an EMBL/GenBank/DDBJ whole genome shotgun (WGS) entry which is preliminary data.</text>
</comment>
<feature type="binding site" evidence="16">
    <location>
        <position position="838"/>
    </location>
    <ligand>
        <name>ATP</name>
        <dbReference type="ChEBI" id="CHEBI:30616"/>
    </ligand>
</feature>
<feature type="compositionally biased region" description="Pro residues" evidence="19">
    <location>
        <begin position="1559"/>
        <end position="1583"/>
    </location>
</feature>
<comment type="catalytic activity">
    <reaction evidence="13 18">
        <text>ATP + H2O + phospholipidSide 1 = ADP + phosphate + phospholipidSide 2.</text>
        <dbReference type="EC" id="7.6.2.1"/>
    </reaction>
</comment>
<feature type="compositionally biased region" description="Polar residues" evidence="19">
    <location>
        <begin position="1660"/>
        <end position="1697"/>
    </location>
</feature>
<keyword evidence="11 18" id="KW-1133">Transmembrane helix</keyword>
<feature type="binding site" evidence="17">
    <location>
        <position position="658"/>
    </location>
    <ligand>
        <name>Mg(2+)</name>
        <dbReference type="ChEBI" id="CHEBI:18420"/>
    </ligand>
</feature>
<comment type="catalytic activity">
    <reaction evidence="14">
        <text>a 1,2-diacyl-sn-glycero-3-phosphoethanolamine(out) + ATP + H2O = a 1,2-diacyl-sn-glycero-3-phosphoethanolamine(in) + ADP + phosphate + H(+)</text>
        <dbReference type="Rhea" id="RHEA:66132"/>
        <dbReference type="ChEBI" id="CHEBI:15377"/>
        <dbReference type="ChEBI" id="CHEBI:15378"/>
        <dbReference type="ChEBI" id="CHEBI:30616"/>
        <dbReference type="ChEBI" id="CHEBI:43474"/>
        <dbReference type="ChEBI" id="CHEBI:64612"/>
        <dbReference type="ChEBI" id="CHEBI:456216"/>
    </reaction>
    <physiologicalReaction direction="left-to-right" evidence="14">
        <dbReference type="Rhea" id="RHEA:66133"/>
    </physiologicalReaction>
</comment>
<dbReference type="GO" id="GO:0012505">
    <property type="term" value="C:endomembrane system"/>
    <property type="evidence" value="ECO:0007669"/>
    <property type="project" value="UniProtKB-SubCell"/>
</dbReference>
<feature type="binding site" evidence="16">
    <location>
        <position position="1086"/>
    </location>
    <ligand>
        <name>ATP</name>
        <dbReference type="ChEBI" id="CHEBI:30616"/>
    </ligand>
</feature>
<feature type="compositionally biased region" description="Low complexity" evidence="19">
    <location>
        <begin position="72"/>
        <end position="87"/>
    </location>
</feature>
<feature type="compositionally biased region" description="Basic and acidic residues" evidence="19">
    <location>
        <begin position="265"/>
        <end position="275"/>
    </location>
</feature>
<evidence type="ECO:0000256" key="8">
    <source>
        <dbReference type="ARBA" id="ARBA00022840"/>
    </source>
</evidence>
<dbReference type="GO" id="GO:0005524">
    <property type="term" value="F:ATP binding"/>
    <property type="evidence" value="ECO:0007669"/>
    <property type="project" value="UniProtKB-UniRule"/>
</dbReference>
<dbReference type="OrthoDB" id="377733at2759"/>
<dbReference type="NCBIfam" id="TIGR01652">
    <property type="entry name" value="ATPase-Plipid"/>
    <property type="match status" value="1"/>
</dbReference>
<dbReference type="InParanoid" id="A0A409W7V0"/>
<evidence type="ECO:0000256" key="13">
    <source>
        <dbReference type="ARBA" id="ARBA00034036"/>
    </source>
</evidence>
<dbReference type="NCBIfam" id="TIGR01494">
    <property type="entry name" value="ATPase_P-type"/>
    <property type="match status" value="1"/>
</dbReference>
<comment type="cofactor">
    <cofactor evidence="17">
        <name>Mg(2+)</name>
        <dbReference type="ChEBI" id="CHEBI:18420"/>
    </cofactor>
</comment>
<dbReference type="SUPFAM" id="SSF81660">
    <property type="entry name" value="Metal cation-transporting ATPase, ATP-binding domain N"/>
    <property type="match status" value="1"/>
</dbReference>
<feature type="domain" description="P-type ATPase C-terminal" evidence="21">
    <location>
        <begin position="1132"/>
        <end position="1380"/>
    </location>
</feature>
<comment type="subcellular location">
    <subcellularLocation>
        <location evidence="1">Endomembrane system</location>
        <topology evidence="1">Multi-pass membrane protein</topology>
    </subcellularLocation>
    <subcellularLocation>
        <location evidence="18">Membrane</location>
        <topology evidence="18">Multi-pass membrane protein</topology>
    </subcellularLocation>
</comment>
<dbReference type="Gene3D" id="2.70.150.10">
    <property type="entry name" value="Calcium-transporting ATPase, cytoplasmic transduction domain A"/>
    <property type="match status" value="1"/>
</dbReference>
<dbReference type="Pfam" id="PF16212">
    <property type="entry name" value="PhoLip_ATPase_C"/>
    <property type="match status" value="1"/>
</dbReference>
<feature type="region of interest" description="Disordered" evidence="19">
    <location>
        <begin position="1488"/>
        <end position="1773"/>
    </location>
</feature>
<keyword evidence="23" id="KW-1185">Reference proteome</keyword>
<feature type="binding site" evidence="16">
    <location>
        <position position="657"/>
    </location>
    <ligand>
        <name>ATP</name>
        <dbReference type="ChEBI" id="CHEBI:30616"/>
    </ligand>
</feature>
<dbReference type="SUPFAM" id="SSF56784">
    <property type="entry name" value="HAD-like"/>
    <property type="match status" value="1"/>
</dbReference>
<dbReference type="PANTHER" id="PTHR24092:SF180">
    <property type="entry name" value="PHOSPHOLIPID-TRANSPORTING ATPASE DNF1-RELATED"/>
    <property type="match status" value="1"/>
</dbReference>
<feature type="binding site" evidence="16">
    <location>
        <position position="1110"/>
    </location>
    <ligand>
        <name>ATP</name>
        <dbReference type="ChEBI" id="CHEBI:30616"/>
    </ligand>
</feature>
<evidence type="ECO:0000256" key="9">
    <source>
        <dbReference type="ARBA" id="ARBA00022842"/>
    </source>
</evidence>
<evidence type="ECO:0000256" key="11">
    <source>
        <dbReference type="ARBA" id="ARBA00022989"/>
    </source>
</evidence>
<feature type="region of interest" description="Disordered" evidence="19">
    <location>
        <begin position="1"/>
        <end position="87"/>
    </location>
</feature>
<evidence type="ECO:0000256" key="14">
    <source>
        <dbReference type="ARBA" id="ARBA00049128"/>
    </source>
</evidence>
<feature type="transmembrane region" description="Helical" evidence="18">
    <location>
        <begin position="175"/>
        <end position="193"/>
    </location>
</feature>
<keyword evidence="9 17" id="KW-0460">Magnesium</keyword>
<feature type="transmembrane region" description="Helical" evidence="18">
    <location>
        <begin position="1167"/>
        <end position="1183"/>
    </location>
</feature>
<dbReference type="GO" id="GO:0045332">
    <property type="term" value="P:phospholipid translocation"/>
    <property type="evidence" value="ECO:0007669"/>
    <property type="project" value="TreeGrafter"/>
</dbReference>
<evidence type="ECO:0000256" key="18">
    <source>
        <dbReference type="RuleBase" id="RU362033"/>
    </source>
</evidence>
<evidence type="ECO:0000256" key="7">
    <source>
        <dbReference type="ARBA" id="ARBA00022741"/>
    </source>
</evidence>
<evidence type="ECO:0000256" key="12">
    <source>
        <dbReference type="ARBA" id="ARBA00023136"/>
    </source>
</evidence>
<reference evidence="22 23" key="1">
    <citation type="journal article" date="2018" name="Evol. Lett.">
        <title>Horizontal gene cluster transfer increased hallucinogenic mushroom diversity.</title>
        <authorList>
            <person name="Reynolds H.T."/>
            <person name="Vijayakumar V."/>
            <person name="Gluck-Thaler E."/>
            <person name="Korotkin H.B."/>
            <person name="Matheny P.B."/>
            <person name="Slot J.C."/>
        </authorList>
    </citation>
    <scope>NUCLEOTIDE SEQUENCE [LARGE SCALE GENOMIC DNA]</scope>
    <source>
        <strain evidence="22 23">SRW20</strain>
    </source>
</reference>
<dbReference type="PROSITE" id="PS00154">
    <property type="entry name" value="ATPASE_E1_E2"/>
    <property type="match status" value="1"/>
</dbReference>
<evidence type="ECO:0000256" key="17">
    <source>
        <dbReference type="PIRSR" id="PIRSR606539-3"/>
    </source>
</evidence>
<proteinExistence type="inferred from homology"/>
<evidence type="ECO:0000256" key="10">
    <source>
        <dbReference type="ARBA" id="ARBA00022967"/>
    </source>
</evidence>